<dbReference type="EMBL" id="CP067420">
    <property type="protein sequence ID" value="QQP89617.1"/>
    <property type="molecule type" value="Genomic_DNA"/>
</dbReference>
<gene>
    <name evidence="2" type="ORF">IGS68_27245</name>
</gene>
<feature type="region of interest" description="Disordered" evidence="1">
    <location>
        <begin position="1"/>
        <end position="21"/>
    </location>
</feature>
<proteinExistence type="predicted"/>
<evidence type="ECO:0000313" key="3">
    <source>
        <dbReference type="Proteomes" id="UP000595197"/>
    </source>
</evidence>
<accession>A0ABX7B5M7</accession>
<dbReference type="RefSeq" id="WP_201076040.1">
    <property type="nucleotide sequence ID" value="NZ_CP067420.1"/>
</dbReference>
<protein>
    <submittedName>
        <fullName evidence="2">Uncharacterized protein</fullName>
    </submittedName>
</protein>
<dbReference type="Proteomes" id="UP000595197">
    <property type="component" value="Chromosome"/>
</dbReference>
<organism evidence="2 3">
    <name type="scientific">Skermanella cutis</name>
    <dbReference type="NCBI Taxonomy" id="2775420"/>
    <lineage>
        <taxon>Bacteria</taxon>
        <taxon>Pseudomonadati</taxon>
        <taxon>Pseudomonadota</taxon>
        <taxon>Alphaproteobacteria</taxon>
        <taxon>Rhodospirillales</taxon>
        <taxon>Azospirillaceae</taxon>
        <taxon>Skermanella</taxon>
    </lineage>
</organism>
<sequence length="80" mass="8326">MSGDRGADSGTEDGADGGADCVGRLSRISSRTSMMTIDAVLRAVPRDGTGYAAAAEELRGIARRVVHTTRDFAASLPDTR</sequence>
<keyword evidence="3" id="KW-1185">Reference proteome</keyword>
<evidence type="ECO:0000256" key="1">
    <source>
        <dbReference type="SAM" id="MobiDB-lite"/>
    </source>
</evidence>
<reference evidence="2" key="1">
    <citation type="submission" date="2021-02" db="EMBL/GenBank/DDBJ databases">
        <title>Skermanella TT6 skin isolate.</title>
        <authorList>
            <person name="Lee K."/>
            <person name="Ganzorig M."/>
        </authorList>
    </citation>
    <scope>NUCLEOTIDE SEQUENCE</scope>
    <source>
        <strain evidence="2">TT6</strain>
    </source>
</reference>
<evidence type="ECO:0000313" key="2">
    <source>
        <dbReference type="EMBL" id="QQP89617.1"/>
    </source>
</evidence>
<name>A0ABX7B5M7_9PROT</name>